<sequence>MKLLNVLTLAVSLASAAPATVPAEIEARQLSSTSSDLERGSSSDCPAVIFIFARATTEPGNMGISTGPIVASALERNYGKVWVQGVGGPYTASVADNILPRGTSTAAINEAKRLFAMAAEKCPQAAVVTGGYSQGTAVIAGALEDLAATPDVQGQVKGAVLFGYTKNFQNRARIPEYPTENTEIYCAAGDLVCTGTLTITPAHFSYSDEARNEAPKFLIGRVG</sequence>
<accession>A0ACC0V6R5</accession>
<evidence type="ECO:0000313" key="1">
    <source>
        <dbReference type="EMBL" id="KAI9901938.1"/>
    </source>
</evidence>
<reference evidence="1" key="1">
    <citation type="submission" date="2022-10" db="EMBL/GenBank/DDBJ databases">
        <title>Complete Genome of Trichothecium roseum strain YXFP-22015, a Plant Pathogen Isolated from Citrus.</title>
        <authorList>
            <person name="Wang Y."/>
            <person name="Zhu L."/>
        </authorList>
    </citation>
    <scope>NUCLEOTIDE SEQUENCE</scope>
    <source>
        <strain evidence="1">YXFP-22015</strain>
    </source>
</reference>
<proteinExistence type="predicted"/>
<organism evidence="1 2">
    <name type="scientific">Trichothecium roseum</name>
    <dbReference type="NCBI Taxonomy" id="47278"/>
    <lineage>
        <taxon>Eukaryota</taxon>
        <taxon>Fungi</taxon>
        <taxon>Dikarya</taxon>
        <taxon>Ascomycota</taxon>
        <taxon>Pezizomycotina</taxon>
        <taxon>Sordariomycetes</taxon>
        <taxon>Hypocreomycetidae</taxon>
        <taxon>Hypocreales</taxon>
        <taxon>Hypocreales incertae sedis</taxon>
        <taxon>Trichothecium</taxon>
    </lineage>
</organism>
<dbReference type="EMBL" id="CM047942">
    <property type="protein sequence ID" value="KAI9901938.1"/>
    <property type="molecule type" value="Genomic_DNA"/>
</dbReference>
<gene>
    <name evidence="1" type="ORF">N3K66_003755</name>
</gene>
<name>A0ACC0V6R5_9HYPO</name>
<dbReference type="Proteomes" id="UP001163324">
    <property type="component" value="Chromosome 3"/>
</dbReference>
<comment type="caution">
    <text evidence="1">The sequence shown here is derived from an EMBL/GenBank/DDBJ whole genome shotgun (WGS) entry which is preliminary data.</text>
</comment>
<keyword evidence="2" id="KW-1185">Reference proteome</keyword>
<evidence type="ECO:0000313" key="2">
    <source>
        <dbReference type="Proteomes" id="UP001163324"/>
    </source>
</evidence>
<protein>
    <submittedName>
        <fullName evidence="1">Uncharacterized protein</fullName>
    </submittedName>
</protein>